<evidence type="ECO:0000313" key="2">
    <source>
        <dbReference type="Proteomes" id="UP000706122"/>
    </source>
</evidence>
<sequence length="48" mass="5266">MPEQRVLTHATVIGGQLVQISAATKKSGELAIAVHDETGRLQSFRYQE</sequence>
<dbReference type="AlphaFoldDB" id="A0AAE2W479"/>
<evidence type="ECO:0000313" key="1">
    <source>
        <dbReference type="EMBL" id="MBM4713631.1"/>
    </source>
</evidence>
<accession>A0AAE2W479</accession>
<name>A0AAE2W479_RHOHA</name>
<protein>
    <submittedName>
        <fullName evidence="1">Uncharacterized protein</fullName>
    </submittedName>
</protein>
<reference evidence="1" key="1">
    <citation type="submission" date="2019-11" db="EMBL/GenBank/DDBJ databases">
        <title>Spread of Macrolides and rifampicin resistant Rhodococcus equi in clinical isolates in the USA.</title>
        <authorList>
            <person name="Alvarez-Narvaez S."/>
            <person name="Huber L."/>
            <person name="Cohen N.D."/>
            <person name="Slovis N."/>
            <person name="Greiter M."/>
            <person name="Giguere S."/>
            <person name="Hart K."/>
        </authorList>
    </citation>
    <scope>NUCLEOTIDE SEQUENCE</scope>
    <source>
        <strain evidence="1">Lh_5</strain>
    </source>
</reference>
<dbReference type="EMBL" id="WUYC01000001">
    <property type="protein sequence ID" value="MBM4713631.1"/>
    <property type="molecule type" value="Genomic_DNA"/>
</dbReference>
<organism evidence="1 2">
    <name type="scientific">Rhodococcus hoagii</name>
    <name type="common">Corynebacterium equii</name>
    <dbReference type="NCBI Taxonomy" id="43767"/>
    <lineage>
        <taxon>Bacteria</taxon>
        <taxon>Bacillati</taxon>
        <taxon>Actinomycetota</taxon>
        <taxon>Actinomycetes</taxon>
        <taxon>Mycobacteriales</taxon>
        <taxon>Nocardiaceae</taxon>
        <taxon>Prescottella</taxon>
    </lineage>
</organism>
<dbReference type="Proteomes" id="UP000706122">
    <property type="component" value="Unassembled WGS sequence"/>
</dbReference>
<gene>
    <name evidence="1" type="ORF">GS551_05365</name>
</gene>
<comment type="caution">
    <text evidence="1">The sequence shown here is derived from an EMBL/GenBank/DDBJ whole genome shotgun (WGS) entry which is preliminary data.</text>
</comment>
<proteinExistence type="predicted"/>